<dbReference type="RefSeq" id="WP_067392917.1">
    <property type="nucleotide sequence ID" value="NZ_JXKH01000003.1"/>
</dbReference>
<feature type="domain" description="PucR C-terminal helix-turn-helix" evidence="1">
    <location>
        <begin position="227"/>
        <end position="278"/>
    </location>
</feature>
<dbReference type="Gene3D" id="1.10.10.2840">
    <property type="entry name" value="PucR C-terminal helix-turn-helix domain"/>
    <property type="match status" value="1"/>
</dbReference>
<dbReference type="STRING" id="214095.RU97_GL001637"/>
<protein>
    <recommendedName>
        <fullName evidence="1">PucR C-terminal helix-turn-helix domain-containing protein</fullName>
    </recommendedName>
</protein>
<organism evidence="2 3">
    <name type="scientific">Enterococcus canis</name>
    <dbReference type="NCBI Taxonomy" id="214095"/>
    <lineage>
        <taxon>Bacteria</taxon>
        <taxon>Bacillati</taxon>
        <taxon>Bacillota</taxon>
        <taxon>Bacilli</taxon>
        <taxon>Lactobacillales</taxon>
        <taxon>Enterococcaceae</taxon>
        <taxon>Enterococcus</taxon>
    </lineage>
</organism>
<dbReference type="InterPro" id="IPR042070">
    <property type="entry name" value="PucR_C-HTH_sf"/>
</dbReference>
<dbReference type="Pfam" id="PF13556">
    <property type="entry name" value="HTH_30"/>
    <property type="match status" value="1"/>
</dbReference>
<dbReference type="AlphaFoldDB" id="A0A1L8RGW2"/>
<gene>
    <name evidence="2" type="ORF">RU97_GL001637</name>
</gene>
<dbReference type="InterPro" id="IPR051448">
    <property type="entry name" value="CdaR-like_regulators"/>
</dbReference>
<dbReference type="Proteomes" id="UP000181884">
    <property type="component" value="Unassembled WGS sequence"/>
</dbReference>
<evidence type="ECO:0000313" key="2">
    <source>
        <dbReference type="EMBL" id="OJG19019.1"/>
    </source>
</evidence>
<reference evidence="2 3" key="1">
    <citation type="submission" date="2014-12" db="EMBL/GenBank/DDBJ databases">
        <title>Draft genome sequences of 29 type strains of Enterococci.</title>
        <authorList>
            <person name="Zhong Z."/>
            <person name="Sun Z."/>
            <person name="Liu W."/>
            <person name="Zhang W."/>
            <person name="Zhang H."/>
        </authorList>
    </citation>
    <scope>NUCLEOTIDE SEQUENCE [LARGE SCALE GENOMIC DNA]</scope>
    <source>
        <strain evidence="2 3">DSM 17029</strain>
    </source>
</reference>
<accession>A0A1L8RGW2</accession>
<dbReference type="SUPFAM" id="SSF46689">
    <property type="entry name" value="Homeodomain-like"/>
    <property type="match status" value="1"/>
</dbReference>
<dbReference type="PANTHER" id="PTHR33744:SF15">
    <property type="entry name" value="CARBOHYDRATE DIACID REGULATOR"/>
    <property type="match status" value="1"/>
</dbReference>
<evidence type="ECO:0000313" key="3">
    <source>
        <dbReference type="Proteomes" id="UP000181884"/>
    </source>
</evidence>
<keyword evidence="3" id="KW-1185">Reference proteome</keyword>
<dbReference type="InterPro" id="IPR025736">
    <property type="entry name" value="PucR_C-HTH_dom"/>
</dbReference>
<name>A0A1L8RGW2_9ENTE</name>
<dbReference type="PANTHER" id="PTHR33744">
    <property type="entry name" value="CARBOHYDRATE DIACID REGULATOR"/>
    <property type="match status" value="1"/>
</dbReference>
<comment type="caution">
    <text evidence="2">The sequence shown here is derived from an EMBL/GenBank/DDBJ whole genome shotgun (WGS) entry which is preliminary data.</text>
</comment>
<sequence>MMTVEELLALYPAAQIQETPLTGYFALPYGEQFLVIPEAQLKESEKVLLQQIPLAQELPQQHPWLLYLRGQGPLPDTKGQYRVFQLQLQLPAEFLKQDWIDSIHGMFPELASLFFLDEERALLVERISKRSFDLEELEGVFLTLDSDFDTTTHVFVGSPFDSEQAVAPLFKEEERVFQEERGSSGKTVFSFAEVALHYVTKQALHHNPLMQHLRQEATLDDDMPEIIQVLWENQGNISAAAKALFMHRNTLQYRLDRFYQQTGFSLKHLDHLVLLHLLLP</sequence>
<dbReference type="EMBL" id="JXKH01000003">
    <property type="protein sequence ID" value="OJG19019.1"/>
    <property type="molecule type" value="Genomic_DNA"/>
</dbReference>
<dbReference type="InterPro" id="IPR009057">
    <property type="entry name" value="Homeodomain-like_sf"/>
</dbReference>
<proteinExistence type="predicted"/>
<evidence type="ECO:0000259" key="1">
    <source>
        <dbReference type="Pfam" id="PF13556"/>
    </source>
</evidence>